<dbReference type="AlphaFoldDB" id="A0AAD5U637"/>
<evidence type="ECO:0000256" key="1">
    <source>
        <dbReference type="SAM" id="Coils"/>
    </source>
</evidence>
<dbReference type="Proteomes" id="UP001211065">
    <property type="component" value="Unassembled WGS sequence"/>
</dbReference>
<feature type="coiled-coil region" evidence="1">
    <location>
        <begin position="180"/>
        <end position="255"/>
    </location>
</feature>
<organism evidence="2 3">
    <name type="scientific">Clydaea vesicula</name>
    <dbReference type="NCBI Taxonomy" id="447962"/>
    <lineage>
        <taxon>Eukaryota</taxon>
        <taxon>Fungi</taxon>
        <taxon>Fungi incertae sedis</taxon>
        <taxon>Chytridiomycota</taxon>
        <taxon>Chytridiomycota incertae sedis</taxon>
        <taxon>Chytridiomycetes</taxon>
        <taxon>Lobulomycetales</taxon>
        <taxon>Lobulomycetaceae</taxon>
        <taxon>Clydaea</taxon>
    </lineage>
</organism>
<accession>A0AAD5U637</accession>
<keyword evidence="3" id="KW-1185">Reference proteome</keyword>
<sequence>MDDHSSSVSDIVPDTPFHLSELNRDIADTDSSFEKNSIQKHSEIYSEQFSPQSSKSSDLQKYNSDFVDEEIDIALLIKKFKEIDSKVNDDAFKNWKRNKFNSSSNSISKEAEKKNCVEKTRATNSAVVKEKPKRNFNEIVSNLKLHQEELKFFAVDELESKVKNLIKNEENFKLWKDKKNKEEQRARELKLLELENLKKEQHLQELKRLEKSYREQEAIKKWKMEKLKIEKSKELKEQEEKKKKLELLRIREEKGKEVFKRWLKEKKSKSKIPEEKFYYKHEKEFQVDIENIE</sequence>
<evidence type="ECO:0000313" key="2">
    <source>
        <dbReference type="EMBL" id="KAJ3225832.1"/>
    </source>
</evidence>
<comment type="caution">
    <text evidence="2">The sequence shown here is derived from an EMBL/GenBank/DDBJ whole genome shotgun (WGS) entry which is preliminary data.</text>
</comment>
<dbReference type="EMBL" id="JADGJW010000051">
    <property type="protein sequence ID" value="KAJ3225832.1"/>
    <property type="molecule type" value="Genomic_DNA"/>
</dbReference>
<proteinExistence type="predicted"/>
<evidence type="ECO:0000313" key="3">
    <source>
        <dbReference type="Proteomes" id="UP001211065"/>
    </source>
</evidence>
<name>A0AAD5U637_9FUNG</name>
<gene>
    <name evidence="2" type="ORF">HK099_006130</name>
</gene>
<protein>
    <submittedName>
        <fullName evidence="2">Uncharacterized protein</fullName>
    </submittedName>
</protein>
<reference evidence="2" key="1">
    <citation type="submission" date="2020-05" db="EMBL/GenBank/DDBJ databases">
        <title>Phylogenomic resolution of chytrid fungi.</title>
        <authorList>
            <person name="Stajich J.E."/>
            <person name="Amses K."/>
            <person name="Simmons R."/>
            <person name="Seto K."/>
            <person name="Myers J."/>
            <person name="Bonds A."/>
            <person name="Quandt C.A."/>
            <person name="Barry K."/>
            <person name="Liu P."/>
            <person name="Grigoriev I."/>
            <person name="Longcore J.E."/>
            <person name="James T.Y."/>
        </authorList>
    </citation>
    <scope>NUCLEOTIDE SEQUENCE</scope>
    <source>
        <strain evidence="2">JEL0476</strain>
    </source>
</reference>
<keyword evidence="1" id="KW-0175">Coiled coil</keyword>